<dbReference type="PANTHER" id="PTHR16311">
    <property type="entry name" value="THROMBOSPONDIN TYPE I DOMAIN-CONTAINING 1"/>
    <property type="match status" value="1"/>
</dbReference>
<keyword evidence="3" id="KW-0812">Transmembrane</keyword>
<feature type="compositionally biased region" description="Basic and acidic residues" evidence="2">
    <location>
        <begin position="746"/>
        <end position="757"/>
    </location>
</feature>
<dbReference type="EMBL" id="JBBCAQ010000002">
    <property type="protein sequence ID" value="KAK7605511.1"/>
    <property type="molecule type" value="Genomic_DNA"/>
</dbReference>
<evidence type="ECO:0000256" key="1">
    <source>
        <dbReference type="ARBA" id="ARBA00023157"/>
    </source>
</evidence>
<dbReference type="InterPro" id="IPR000884">
    <property type="entry name" value="TSP1_rpt"/>
</dbReference>
<dbReference type="PRINTS" id="PR01705">
    <property type="entry name" value="TSP1REPEAT"/>
</dbReference>
<evidence type="ECO:0000256" key="2">
    <source>
        <dbReference type="SAM" id="MobiDB-lite"/>
    </source>
</evidence>
<evidence type="ECO:0000313" key="4">
    <source>
        <dbReference type="EMBL" id="KAK7605511.1"/>
    </source>
</evidence>
<feature type="compositionally biased region" description="Low complexity" evidence="2">
    <location>
        <begin position="758"/>
        <end position="777"/>
    </location>
</feature>
<dbReference type="InterPro" id="IPR036383">
    <property type="entry name" value="TSP1_rpt_sf"/>
</dbReference>
<feature type="region of interest" description="Disordered" evidence="2">
    <location>
        <begin position="993"/>
        <end position="1012"/>
    </location>
</feature>
<feature type="transmembrane region" description="Helical" evidence="3">
    <location>
        <begin position="582"/>
        <end position="606"/>
    </location>
</feature>
<comment type="caution">
    <text evidence="4">The sequence shown here is derived from an EMBL/GenBank/DDBJ whole genome shotgun (WGS) entry which is preliminary data.</text>
</comment>
<dbReference type="SMART" id="SM00209">
    <property type="entry name" value="TSP1"/>
    <property type="match status" value="1"/>
</dbReference>
<evidence type="ECO:0000256" key="3">
    <source>
        <dbReference type="SAM" id="Phobius"/>
    </source>
</evidence>
<dbReference type="Gene3D" id="2.20.100.10">
    <property type="entry name" value="Thrombospondin type-1 (TSP1) repeat"/>
    <property type="match status" value="1"/>
</dbReference>
<accession>A0AAN9YAQ0</accession>
<dbReference type="SUPFAM" id="SSF82895">
    <property type="entry name" value="TSP-1 type 1 repeat"/>
    <property type="match status" value="1"/>
</dbReference>
<organism evidence="4 5">
    <name type="scientific">Parthenolecanium corni</name>
    <dbReference type="NCBI Taxonomy" id="536013"/>
    <lineage>
        <taxon>Eukaryota</taxon>
        <taxon>Metazoa</taxon>
        <taxon>Ecdysozoa</taxon>
        <taxon>Arthropoda</taxon>
        <taxon>Hexapoda</taxon>
        <taxon>Insecta</taxon>
        <taxon>Pterygota</taxon>
        <taxon>Neoptera</taxon>
        <taxon>Paraneoptera</taxon>
        <taxon>Hemiptera</taxon>
        <taxon>Sternorrhyncha</taxon>
        <taxon>Coccoidea</taxon>
        <taxon>Coccidae</taxon>
        <taxon>Parthenolecanium</taxon>
    </lineage>
</organism>
<evidence type="ECO:0008006" key="6">
    <source>
        <dbReference type="Google" id="ProtNLM"/>
    </source>
</evidence>
<dbReference type="FunFam" id="2.20.100.10:FF:000001">
    <property type="entry name" value="semaphorin-5A isoform X1"/>
    <property type="match status" value="1"/>
</dbReference>
<dbReference type="Gene3D" id="2.60.120.290">
    <property type="entry name" value="Spermadhesin, CUB domain"/>
    <property type="match status" value="1"/>
</dbReference>
<keyword evidence="3" id="KW-0472">Membrane</keyword>
<gene>
    <name evidence="4" type="ORF">V9T40_007369</name>
</gene>
<sequence>MCCGVEIRVPVNYTALTGDLEVHVQNLGSQEQYYLQLLEYYYPDGSYTIISSTSLKRDNVTDVIYKAIFPCGLISQGGQFGVRVQSHDDNDWSINDVLVNDSEQIIKNGIIQLDVRWPPVSLSIDPQEIETYSDQVVTASVAFPKSYCDPSIGSLVPETWISLIYCGHSPIECKLDNISHMSQILYSEQIRGYPSLRYIPLNCNLFGQAGYYTLFLTSGMHGTGVIISTIPSSRILKAKWSERFVFNVHTRSIFQCDAHGGGVAVLFQYPSCILSNDKIRLYGSLRADVASSLPPTSLHYITEQKVIKGKYSLHFDCDLFSEKYVEYCFVYVNQAITGAVSDVRMDCVPTFPISDRDAGQWGSWSEWSECSTMCVGGTRSRYRFCDSPSPKYGAKYCEGHTVETQQCGNSTSWECQLYDVQIIPELLAEKPEVQEVVGEKCRCGCIIHLDVSMPQRFLAASMRNCSRKTWWKIQADPEHTIQLYMNRIHFPCMTQKLKIHDGEFLSSNLLAQFTSTDVVTYKNFSVMSSGSVVLLEYSIVENLNNFDCAGGFLCHFRQKAVLIPNISHVHAESMSGEMPVEAVHVVILMILVIVVTMSFCMTVQYANRYNKYERTSVNDEFTDTEYSETCSKQDFAAVISHKTSTSTLISEIIPLQKIHCQRGHRTSNCSVQEYCNSHLENDGASDYTEHVSCTGDEELETVQKESDSIVYMIKAEVHEEEKTEVTLANQISPGSNEDEASSETLDSSKKNISERRPSTCTRTSVSSSISPTSSSFTNVAPSPNSSLRGSTLKRVKDIRNKEKMMVGSDFSLSGPDVDLEMDYYDYNVHNTNTVPGSYLGMDPAYCVWIPPVAPSEWVDQGLNCEDDNNVDNLCLRVRPDSIEMQVLRHKTADDDLRCKTPISEKFQKECRDPDKEKFKRHSSMSTASSSNRTIMPDDMTPDDDLTIQQALLPDSPIEVQKAVVIREVNTIQSSTKISSLLYKDDLKFADEDESDTAYNSDENGEQTMDEKSLKKLVITSGDCKRLSFKTKLSRKHEKNC</sequence>
<dbReference type="Proteomes" id="UP001367676">
    <property type="component" value="Unassembled WGS sequence"/>
</dbReference>
<name>A0AAN9YAQ0_9HEMI</name>
<keyword evidence="3" id="KW-1133">Transmembrane helix</keyword>
<proteinExistence type="predicted"/>
<dbReference type="SUPFAM" id="SSF49854">
    <property type="entry name" value="Spermadhesin, CUB domain"/>
    <property type="match status" value="1"/>
</dbReference>
<dbReference type="GO" id="GO:0071944">
    <property type="term" value="C:cell periphery"/>
    <property type="evidence" value="ECO:0007669"/>
    <property type="project" value="TreeGrafter"/>
</dbReference>
<feature type="compositionally biased region" description="Low complexity" evidence="2">
    <location>
        <begin position="923"/>
        <end position="937"/>
    </location>
</feature>
<feature type="region of interest" description="Disordered" evidence="2">
    <location>
        <begin position="721"/>
        <end position="794"/>
    </location>
</feature>
<protein>
    <recommendedName>
        <fullName evidence="6">CUB domain-containing protein</fullName>
    </recommendedName>
</protein>
<keyword evidence="5" id="KW-1185">Reference proteome</keyword>
<evidence type="ECO:0000313" key="5">
    <source>
        <dbReference type="Proteomes" id="UP001367676"/>
    </source>
</evidence>
<feature type="region of interest" description="Disordered" evidence="2">
    <location>
        <begin position="911"/>
        <end position="937"/>
    </location>
</feature>
<keyword evidence="1" id="KW-1015">Disulfide bond</keyword>
<dbReference type="InterPro" id="IPR035914">
    <property type="entry name" value="Sperma_CUB_dom_sf"/>
</dbReference>
<feature type="compositionally biased region" description="Polar residues" evidence="2">
    <location>
        <begin position="778"/>
        <end position="789"/>
    </location>
</feature>
<dbReference type="PROSITE" id="PS50092">
    <property type="entry name" value="TSP1"/>
    <property type="match status" value="1"/>
</dbReference>
<dbReference type="InterPro" id="IPR038877">
    <property type="entry name" value="THSD1"/>
</dbReference>
<feature type="compositionally biased region" description="Polar residues" evidence="2">
    <location>
        <begin position="726"/>
        <end position="735"/>
    </location>
</feature>
<dbReference type="Pfam" id="PF00090">
    <property type="entry name" value="TSP_1"/>
    <property type="match status" value="1"/>
</dbReference>
<dbReference type="PANTHER" id="PTHR16311:SF3">
    <property type="entry name" value="THROMBOSPONDIN TYPE-1 DOMAIN-CONTAINING PROTEIN 1"/>
    <property type="match status" value="1"/>
</dbReference>
<dbReference type="AlphaFoldDB" id="A0AAN9YAQ0"/>
<reference evidence="4 5" key="1">
    <citation type="submission" date="2024-03" db="EMBL/GenBank/DDBJ databases">
        <title>Adaptation during the transition from Ophiocordyceps entomopathogen to insect associate is accompanied by gene loss and intensified selection.</title>
        <authorList>
            <person name="Ward C.M."/>
            <person name="Onetto C.A."/>
            <person name="Borneman A.R."/>
        </authorList>
    </citation>
    <scope>NUCLEOTIDE SEQUENCE [LARGE SCALE GENOMIC DNA]</scope>
    <source>
        <strain evidence="4">AWRI1</strain>
        <tissue evidence="4">Single Adult Female</tissue>
    </source>
</reference>